<keyword evidence="6" id="KW-1185">Reference proteome</keyword>
<proteinExistence type="predicted"/>
<dbReference type="Proteomes" id="UP000800092">
    <property type="component" value="Unassembled WGS sequence"/>
</dbReference>
<keyword evidence="2" id="KW-0539">Nucleus</keyword>
<feature type="compositionally biased region" description="Low complexity" evidence="3">
    <location>
        <begin position="1"/>
        <end position="12"/>
    </location>
</feature>
<dbReference type="InterPro" id="IPR028942">
    <property type="entry name" value="WHIM1_dom"/>
</dbReference>
<feature type="domain" description="WHIM1" evidence="4">
    <location>
        <begin position="141"/>
        <end position="181"/>
    </location>
</feature>
<feature type="region of interest" description="Disordered" evidence="3">
    <location>
        <begin position="1"/>
        <end position="56"/>
    </location>
</feature>
<feature type="compositionally biased region" description="Basic and acidic residues" evidence="3">
    <location>
        <begin position="602"/>
        <end position="616"/>
    </location>
</feature>
<name>A0A6A6HLF6_VIRVR</name>
<feature type="region of interest" description="Disordered" evidence="3">
    <location>
        <begin position="322"/>
        <end position="643"/>
    </location>
</feature>
<feature type="compositionally biased region" description="Polar residues" evidence="3">
    <location>
        <begin position="502"/>
        <end position="517"/>
    </location>
</feature>
<dbReference type="PANTHER" id="PTHR42107:SF1">
    <property type="entry name" value="WHIM1 DOMAIN-CONTAINING PROTEIN"/>
    <property type="match status" value="1"/>
</dbReference>
<dbReference type="EMBL" id="ML991775">
    <property type="protein sequence ID" value="KAF2238628.1"/>
    <property type="molecule type" value="Genomic_DNA"/>
</dbReference>
<gene>
    <name evidence="5" type="ORF">EV356DRAFT_573213</name>
</gene>
<dbReference type="GO" id="GO:0005634">
    <property type="term" value="C:nucleus"/>
    <property type="evidence" value="ECO:0007669"/>
    <property type="project" value="UniProtKB-SubCell"/>
</dbReference>
<feature type="compositionally biased region" description="Polar residues" evidence="3">
    <location>
        <begin position="550"/>
        <end position="578"/>
    </location>
</feature>
<dbReference type="OrthoDB" id="349045at2759"/>
<feature type="compositionally biased region" description="Polar residues" evidence="3">
    <location>
        <begin position="374"/>
        <end position="384"/>
    </location>
</feature>
<reference evidence="5" key="1">
    <citation type="journal article" date="2020" name="Stud. Mycol.">
        <title>101 Dothideomycetes genomes: a test case for predicting lifestyles and emergence of pathogens.</title>
        <authorList>
            <person name="Haridas S."/>
            <person name="Albert R."/>
            <person name="Binder M."/>
            <person name="Bloem J."/>
            <person name="Labutti K."/>
            <person name="Salamov A."/>
            <person name="Andreopoulos B."/>
            <person name="Baker S."/>
            <person name="Barry K."/>
            <person name="Bills G."/>
            <person name="Bluhm B."/>
            <person name="Cannon C."/>
            <person name="Castanera R."/>
            <person name="Culley D."/>
            <person name="Daum C."/>
            <person name="Ezra D."/>
            <person name="Gonzalez J."/>
            <person name="Henrissat B."/>
            <person name="Kuo A."/>
            <person name="Liang C."/>
            <person name="Lipzen A."/>
            <person name="Lutzoni F."/>
            <person name="Magnuson J."/>
            <person name="Mondo S."/>
            <person name="Nolan M."/>
            <person name="Ohm R."/>
            <person name="Pangilinan J."/>
            <person name="Park H.-J."/>
            <person name="Ramirez L."/>
            <person name="Alfaro M."/>
            <person name="Sun H."/>
            <person name="Tritt A."/>
            <person name="Yoshinaga Y."/>
            <person name="Zwiers L.-H."/>
            <person name="Turgeon B."/>
            <person name="Goodwin S."/>
            <person name="Spatafora J."/>
            <person name="Crous P."/>
            <person name="Grigoriev I."/>
        </authorList>
    </citation>
    <scope>NUCLEOTIDE SEQUENCE</scope>
    <source>
        <strain evidence="5">Tuck. ex Michener</strain>
    </source>
</reference>
<evidence type="ECO:0000256" key="3">
    <source>
        <dbReference type="SAM" id="MobiDB-lite"/>
    </source>
</evidence>
<feature type="compositionally biased region" description="Acidic residues" evidence="3">
    <location>
        <begin position="428"/>
        <end position="438"/>
    </location>
</feature>
<comment type="subcellular location">
    <subcellularLocation>
        <location evidence="1">Nucleus</location>
    </subcellularLocation>
</comment>
<accession>A0A6A6HLF6</accession>
<feature type="compositionally biased region" description="Acidic residues" evidence="3">
    <location>
        <begin position="446"/>
        <end position="473"/>
    </location>
</feature>
<evidence type="ECO:0000313" key="6">
    <source>
        <dbReference type="Proteomes" id="UP000800092"/>
    </source>
</evidence>
<evidence type="ECO:0000313" key="5">
    <source>
        <dbReference type="EMBL" id="KAF2238628.1"/>
    </source>
</evidence>
<organism evidence="5 6">
    <name type="scientific">Viridothelium virens</name>
    <name type="common">Speckled blister lichen</name>
    <name type="synonym">Trypethelium virens</name>
    <dbReference type="NCBI Taxonomy" id="1048519"/>
    <lineage>
        <taxon>Eukaryota</taxon>
        <taxon>Fungi</taxon>
        <taxon>Dikarya</taxon>
        <taxon>Ascomycota</taxon>
        <taxon>Pezizomycotina</taxon>
        <taxon>Dothideomycetes</taxon>
        <taxon>Dothideomycetes incertae sedis</taxon>
        <taxon>Trypetheliales</taxon>
        <taxon>Trypetheliaceae</taxon>
        <taxon>Viridothelium</taxon>
    </lineage>
</organism>
<evidence type="ECO:0000256" key="1">
    <source>
        <dbReference type="ARBA" id="ARBA00004123"/>
    </source>
</evidence>
<feature type="compositionally biased region" description="Polar residues" evidence="3">
    <location>
        <begin position="586"/>
        <end position="601"/>
    </location>
</feature>
<dbReference type="AlphaFoldDB" id="A0A6A6HLF6"/>
<protein>
    <recommendedName>
        <fullName evidence="4">WHIM1 domain-containing protein</fullName>
    </recommendedName>
</protein>
<evidence type="ECO:0000256" key="2">
    <source>
        <dbReference type="ARBA" id="ARBA00023242"/>
    </source>
</evidence>
<evidence type="ECO:0000259" key="4">
    <source>
        <dbReference type="Pfam" id="PF15612"/>
    </source>
</evidence>
<dbReference type="Pfam" id="PF15612">
    <property type="entry name" value="WHIM1"/>
    <property type="match status" value="1"/>
</dbReference>
<sequence>MSDSSSLSSPPSSDDEVSVTMEIDAGRKGATADSSDEARKSSKRKRSASPPHEEVLADNPDIPFIVAFRSRFSTCFPSKLQDFGPQDIERGVVDTLPSPQVEELLCALLSLVLNRKKNVERGHHGRALEEALLSNKSQWPRSWNGLNPIPGSKTFVDLDPGRRLNLLRTLILWCLNSSEAVSALLKESYKYRKNNDDTVVPLNIPRWGRDGEKRQYYLIEGSQDTSFRVYRESNPYSKKNTWWSIAGDLDELKELANKLENDDSQNARTLSARFKNAIPRFEAGEERRKRREYRQQRKAQFLRPEPGFSLYEGRTRGKRLKYTYSDDEADASDATSTRRSTRVTTPADAHKSVVTASGRHVRSRLGGVYGETMHSGQITNQPTPASGDYDGSELSDAPRQQGRATRSGGPKQANGWGKGRKHIAGYNELDEMDDEEDAMSSGGEWDGGDDDDVDDRLDDNEEDDDASSDEDDFEPRSLVVKLQYRTPSGDSKQEANGHPLVHSSTRPNSTSVPSTVNGFHPSMSDDQDSDTIVVRMQRPPPITMQPIEQVASTSKSTPGAASESSNPVASWTIAQPQKSPLPAGCTSETNSPGKTETTSSFDEARSRRVQDPRQDTTEISEDQAASENAATAPVTLMPTASSL</sequence>
<dbReference type="PANTHER" id="PTHR42107">
    <property type="entry name" value="YALI0D24453P"/>
    <property type="match status" value="1"/>
</dbReference>